<dbReference type="AlphaFoldDB" id="A0A2A7S5L9"/>
<feature type="transmembrane region" description="Helical" evidence="4">
    <location>
        <begin position="109"/>
        <end position="127"/>
    </location>
</feature>
<evidence type="ECO:0000259" key="5">
    <source>
        <dbReference type="PROSITE" id="PS51352"/>
    </source>
</evidence>
<comment type="subcellular location">
    <subcellularLocation>
        <location evidence="1">Cell envelope</location>
    </subcellularLocation>
</comment>
<evidence type="ECO:0000256" key="2">
    <source>
        <dbReference type="ARBA" id="ARBA00022748"/>
    </source>
</evidence>
<dbReference type="EMBL" id="PDDY01000004">
    <property type="protein sequence ID" value="PEH38856.1"/>
    <property type="molecule type" value="Genomic_DNA"/>
</dbReference>
<dbReference type="GO" id="GO:0017004">
    <property type="term" value="P:cytochrome complex assembly"/>
    <property type="evidence" value="ECO:0007669"/>
    <property type="project" value="UniProtKB-KW"/>
</dbReference>
<keyword evidence="3" id="KW-0676">Redox-active center</keyword>
<dbReference type="InterPro" id="IPR036249">
    <property type="entry name" value="Thioredoxin-like_sf"/>
</dbReference>
<dbReference type="GO" id="GO:0042158">
    <property type="term" value="P:lipoprotein biosynthetic process"/>
    <property type="evidence" value="ECO:0007669"/>
    <property type="project" value="InterPro"/>
</dbReference>
<feature type="transmembrane region" description="Helical" evidence="4">
    <location>
        <begin position="12"/>
        <end position="31"/>
    </location>
</feature>
<keyword evidence="4" id="KW-0472">Membrane</keyword>
<dbReference type="CDD" id="cd02966">
    <property type="entry name" value="TlpA_like_family"/>
    <property type="match status" value="1"/>
</dbReference>
<gene>
    <name evidence="6" type="ORF">CRM94_31485</name>
</gene>
<dbReference type="PANTHER" id="PTHR42852">
    <property type="entry name" value="THIOL:DISULFIDE INTERCHANGE PROTEIN DSBE"/>
    <property type="match status" value="1"/>
</dbReference>
<evidence type="ECO:0000256" key="4">
    <source>
        <dbReference type="SAM" id="Phobius"/>
    </source>
</evidence>
<dbReference type="Proteomes" id="UP000220629">
    <property type="component" value="Unassembled WGS sequence"/>
</dbReference>
<dbReference type="Gene3D" id="3.40.30.10">
    <property type="entry name" value="Glutaredoxin"/>
    <property type="match status" value="1"/>
</dbReference>
<evidence type="ECO:0000256" key="3">
    <source>
        <dbReference type="ARBA" id="ARBA00023284"/>
    </source>
</evidence>
<dbReference type="GO" id="GO:0008961">
    <property type="term" value="F:phosphatidylglycerol-prolipoprotein diacylglyceryl transferase activity"/>
    <property type="evidence" value="ECO:0007669"/>
    <property type="project" value="InterPro"/>
</dbReference>
<evidence type="ECO:0000313" key="6">
    <source>
        <dbReference type="EMBL" id="PEH38856.1"/>
    </source>
</evidence>
<organism evidence="6 7">
    <name type="scientific">Burkholderia gladioli</name>
    <name type="common">Pseudomonas marginata</name>
    <name type="synonym">Phytomonas marginata</name>
    <dbReference type="NCBI Taxonomy" id="28095"/>
    <lineage>
        <taxon>Bacteria</taxon>
        <taxon>Pseudomonadati</taxon>
        <taxon>Pseudomonadota</taxon>
        <taxon>Betaproteobacteria</taxon>
        <taxon>Burkholderiales</taxon>
        <taxon>Burkholderiaceae</taxon>
        <taxon>Burkholderia</taxon>
    </lineage>
</organism>
<accession>A0A2A7S5L9</accession>
<feature type="domain" description="Thioredoxin" evidence="5">
    <location>
        <begin position="128"/>
        <end position="268"/>
    </location>
</feature>
<proteinExistence type="predicted"/>
<dbReference type="Pfam" id="PF08534">
    <property type="entry name" value="Redoxin"/>
    <property type="match status" value="1"/>
</dbReference>
<reference evidence="7" key="1">
    <citation type="submission" date="2017-09" db="EMBL/GenBank/DDBJ databases">
        <title>FDA dAtabase for Regulatory Grade micrObial Sequences (FDA-ARGOS): Supporting development and validation of Infectious Disease Dx tests.</title>
        <authorList>
            <person name="Minogue T."/>
            <person name="Wolcott M."/>
            <person name="Wasieloski L."/>
            <person name="Aguilar W."/>
            <person name="Moore D."/>
            <person name="Tallon L."/>
            <person name="Sadzewicz L."/>
            <person name="Ott S."/>
            <person name="Zhao X."/>
            <person name="Nagaraj S."/>
            <person name="Vavikolanu K."/>
            <person name="Aluvathingal J."/>
            <person name="Nadendla S."/>
            <person name="Sichtig H."/>
        </authorList>
    </citation>
    <scope>NUCLEOTIDE SEQUENCE [LARGE SCALE GENOMIC DNA]</scope>
    <source>
        <strain evidence="7">FDAARGOS_390</strain>
    </source>
</reference>
<feature type="transmembrane region" description="Helical" evidence="4">
    <location>
        <begin position="43"/>
        <end position="64"/>
    </location>
</feature>
<dbReference type="RefSeq" id="WP_098154211.1">
    <property type="nucleotide sequence ID" value="NZ_CP065595.1"/>
</dbReference>
<name>A0A2A7S5L9_BURGA</name>
<dbReference type="InterPro" id="IPR050553">
    <property type="entry name" value="Thioredoxin_ResA/DsbE_sf"/>
</dbReference>
<dbReference type="InterPro" id="IPR001640">
    <property type="entry name" value="Lgt"/>
</dbReference>
<dbReference type="GO" id="GO:0015036">
    <property type="term" value="F:disulfide oxidoreductase activity"/>
    <property type="evidence" value="ECO:0007669"/>
    <property type="project" value="UniProtKB-ARBA"/>
</dbReference>
<dbReference type="GO" id="GO:0005886">
    <property type="term" value="C:plasma membrane"/>
    <property type="evidence" value="ECO:0007669"/>
    <property type="project" value="InterPro"/>
</dbReference>
<dbReference type="PROSITE" id="PS00194">
    <property type="entry name" value="THIOREDOXIN_1"/>
    <property type="match status" value="1"/>
</dbReference>
<comment type="caution">
    <text evidence="6">The sequence shown here is derived from an EMBL/GenBank/DDBJ whole genome shotgun (WGS) entry which is preliminary data.</text>
</comment>
<dbReference type="GO" id="GO:0030313">
    <property type="term" value="C:cell envelope"/>
    <property type="evidence" value="ECO:0007669"/>
    <property type="project" value="UniProtKB-SubCell"/>
</dbReference>
<dbReference type="InterPro" id="IPR013766">
    <property type="entry name" value="Thioredoxin_domain"/>
</dbReference>
<protein>
    <submittedName>
        <fullName evidence="6">Redoxin</fullName>
    </submittedName>
</protein>
<dbReference type="Pfam" id="PF01790">
    <property type="entry name" value="LGT"/>
    <property type="match status" value="1"/>
</dbReference>
<dbReference type="PROSITE" id="PS51352">
    <property type="entry name" value="THIOREDOXIN_2"/>
    <property type="match status" value="1"/>
</dbReference>
<feature type="transmembrane region" description="Helical" evidence="4">
    <location>
        <begin position="70"/>
        <end position="97"/>
    </location>
</feature>
<sequence length="269" mass="28837">MTSIGPFSVQVAALAAAALLAWLIALGLARVLPGEADRRAPSLLVDALLVGLLAARLAYVLRWWPQYAAAPASIVAIGDGGFSAWAGLAAALALLAWRLRRRPAARRPVLAGLLVGLAAWGIAQGGLGSVRDNAPPLDTLAISTLDAKPVAPGRFAGKPVILNLWASWCPPCRREMPVLARAQADHPELTVLMLNQGEDTSTVRGFLSRMGLRFDEVMLDPRRDAMRVYGSRGLPTTLFFDARGRLVESHVGEITAARLEDILQRQFGR</sequence>
<keyword evidence="2" id="KW-0201">Cytochrome c-type biogenesis</keyword>
<dbReference type="InterPro" id="IPR017937">
    <property type="entry name" value="Thioredoxin_CS"/>
</dbReference>
<keyword evidence="4" id="KW-1133">Transmembrane helix</keyword>
<dbReference type="PANTHER" id="PTHR42852:SF18">
    <property type="entry name" value="CHROMOSOME UNDETERMINED SCAFFOLD_47, WHOLE GENOME SHOTGUN SEQUENCE"/>
    <property type="match status" value="1"/>
</dbReference>
<evidence type="ECO:0000313" key="7">
    <source>
        <dbReference type="Proteomes" id="UP000220629"/>
    </source>
</evidence>
<dbReference type="InterPro" id="IPR013740">
    <property type="entry name" value="Redoxin"/>
</dbReference>
<evidence type="ECO:0000256" key="1">
    <source>
        <dbReference type="ARBA" id="ARBA00004196"/>
    </source>
</evidence>
<keyword evidence="4" id="KW-0812">Transmembrane</keyword>
<dbReference type="SUPFAM" id="SSF52833">
    <property type="entry name" value="Thioredoxin-like"/>
    <property type="match status" value="1"/>
</dbReference>